<reference evidence="3" key="1">
    <citation type="journal article" date="2011" name="J. Bacteriol.">
        <title>Genome sequences of eight morphologically diverse alphaproteobacteria.</title>
        <authorList>
            <consortium name="US DOE Joint Genome Institute"/>
            <person name="Brown P.J."/>
            <person name="Kysela D.T."/>
            <person name="Buechlein A."/>
            <person name="Hemmerich C."/>
            <person name="Brun Y.V."/>
        </authorList>
    </citation>
    <scope>NUCLEOTIDE SEQUENCE [LARGE SCALE GENOMIC DNA]</scope>
    <source>
        <strain evidence="3">ATCC 49814 / DSM 5838 / IFAM 1418</strain>
    </source>
</reference>
<dbReference type="HOGENOM" id="CLU_132169_0_0_5"/>
<dbReference type="RefSeq" id="WP_015827100.1">
    <property type="nucleotide sequence ID" value="NC_012982.1"/>
</dbReference>
<evidence type="ECO:0000313" key="3">
    <source>
        <dbReference type="Proteomes" id="UP000002745"/>
    </source>
</evidence>
<dbReference type="AlphaFoldDB" id="C6XIC4"/>
<dbReference type="KEGG" id="hba:Hbal_1258"/>
<feature type="transmembrane region" description="Helical" evidence="1">
    <location>
        <begin position="41"/>
        <end position="64"/>
    </location>
</feature>
<proteinExistence type="predicted"/>
<dbReference type="Proteomes" id="UP000002745">
    <property type="component" value="Chromosome"/>
</dbReference>
<keyword evidence="1" id="KW-1133">Transmembrane helix</keyword>
<keyword evidence="1" id="KW-0812">Transmembrane</keyword>
<keyword evidence="1" id="KW-0472">Membrane</keyword>
<dbReference type="eggNOG" id="ENOG5030CK0">
    <property type="taxonomic scope" value="Bacteria"/>
</dbReference>
<dbReference type="OrthoDB" id="7410390at2"/>
<dbReference type="EMBL" id="CP001678">
    <property type="protein sequence ID" value="ACT58950.1"/>
    <property type="molecule type" value="Genomic_DNA"/>
</dbReference>
<feature type="transmembrane region" description="Helical" evidence="1">
    <location>
        <begin position="114"/>
        <end position="137"/>
    </location>
</feature>
<name>C6XIC4_HIRBI</name>
<accession>C6XIC4</accession>
<dbReference type="STRING" id="582402.Hbal_1258"/>
<organism evidence="2 3">
    <name type="scientific">Hirschia baltica (strain ATCC 49814 / DSM 5838 / IFAM 1418)</name>
    <dbReference type="NCBI Taxonomy" id="582402"/>
    <lineage>
        <taxon>Bacteria</taxon>
        <taxon>Pseudomonadati</taxon>
        <taxon>Pseudomonadota</taxon>
        <taxon>Alphaproteobacteria</taxon>
        <taxon>Hyphomonadales</taxon>
        <taxon>Hyphomonadaceae</taxon>
        <taxon>Hirschia</taxon>
    </lineage>
</organism>
<keyword evidence="3" id="KW-1185">Reference proteome</keyword>
<feature type="transmembrane region" description="Helical" evidence="1">
    <location>
        <begin position="73"/>
        <end position="94"/>
    </location>
</feature>
<gene>
    <name evidence="2" type="ordered locus">Hbal_1258</name>
</gene>
<protein>
    <submittedName>
        <fullName evidence="2">Uncharacterized protein</fullName>
    </submittedName>
</protein>
<sequence>MISTLSPFTLFLAKAFGAYMLLAGLSFFTFKDRWVKLLDDLQANTALVYVTGVLVFALGCGLVYSHNIWVDPLAIIISIIAWAALVEGALFIAIPEIFLKYSFSLLRPATYTPFAIFAILAGLALLICGFTGVAGTLPSA</sequence>
<evidence type="ECO:0000313" key="2">
    <source>
        <dbReference type="EMBL" id="ACT58950.1"/>
    </source>
</evidence>
<evidence type="ECO:0000256" key="1">
    <source>
        <dbReference type="SAM" id="Phobius"/>
    </source>
</evidence>